<dbReference type="OrthoDB" id="9812066at2"/>
<name>A0A4Y8RNR8_9HYPH</name>
<dbReference type="AlphaFoldDB" id="A0A4Y8RNR8"/>
<dbReference type="Proteomes" id="UP000298179">
    <property type="component" value="Unassembled WGS sequence"/>
</dbReference>
<dbReference type="EMBL" id="SOZD01000002">
    <property type="protein sequence ID" value="TFF24951.1"/>
    <property type="molecule type" value="Genomic_DNA"/>
</dbReference>
<evidence type="ECO:0008006" key="3">
    <source>
        <dbReference type="Google" id="ProtNLM"/>
    </source>
</evidence>
<comment type="caution">
    <text evidence="1">The sequence shown here is derived from an EMBL/GenBank/DDBJ whole genome shotgun (WGS) entry which is preliminary data.</text>
</comment>
<proteinExistence type="predicted"/>
<evidence type="ECO:0000313" key="2">
    <source>
        <dbReference type="Proteomes" id="UP000298179"/>
    </source>
</evidence>
<accession>A0A4Y8RNR8</accession>
<gene>
    <name evidence="1" type="ORF">E3C22_06080</name>
</gene>
<sequence>MRVVRLKPYLRAMARMGLDDAAMRAIELDLAAAPEAHPVMKGLRGVRKARFALPGRGKSGGGRVIYFVAVRSAIYMMTAYPKNEADDLSPKQRKAVLAAIENLKKSES</sequence>
<dbReference type="PIRSF" id="PIRSF039032">
    <property type="entry name" value="HigB-2"/>
    <property type="match status" value="1"/>
</dbReference>
<protein>
    <recommendedName>
        <fullName evidence="3">Addiction module toxin RelE</fullName>
    </recommendedName>
</protein>
<dbReference type="Pfam" id="PF06296">
    <property type="entry name" value="RelE"/>
    <property type="match status" value="1"/>
</dbReference>
<reference evidence="1 2" key="1">
    <citation type="submission" date="2019-03" db="EMBL/GenBank/DDBJ databases">
        <title>Jiella endophytica sp. nov., a novel endophytic bacterium isolated from root of Ficus microcarpa Linn. f.</title>
        <authorList>
            <person name="Tuo L."/>
        </authorList>
    </citation>
    <scope>NUCLEOTIDE SEQUENCE [LARGE SCALE GENOMIC DNA]</scope>
    <source>
        <strain evidence="1 2">CBS5Q-3</strain>
    </source>
</reference>
<dbReference type="InterPro" id="IPR009387">
    <property type="entry name" value="HigB-2"/>
</dbReference>
<keyword evidence="2" id="KW-1185">Reference proteome</keyword>
<organism evidence="1 2">
    <name type="scientific">Jiella endophytica</name>
    <dbReference type="NCBI Taxonomy" id="2558362"/>
    <lineage>
        <taxon>Bacteria</taxon>
        <taxon>Pseudomonadati</taxon>
        <taxon>Pseudomonadota</taxon>
        <taxon>Alphaproteobacteria</taxon>
        <taxon>Hyphomicrobiales</taxon>
        <taxon>Aurantimonadaceae</taxon>
        <taxon>Jiella</taxon>
    </lineage>
</organism>
<evidence type="ECO:0000313" key="1">
    <source>
        <dbReference type="EMBL" id="TFF24951.1"/>
    </source>
</evidence>